<organism evidence="1 2">
    <name type="scientific">Leeia aquatica</name>
    <dbReference type="NCBI Taxonomy" id="2725557"/>
    <lineage>
        <taxon>Bacteria</taxon>
        <taxon>Pseudomonadati</taxon>
        <taxon>Pseudomonadota</taxon>
        <taxon>Betaproteobacteria</taxon>
        <taxon>Neisseriales</taxon>
        <taxon>Leeiaceae</taxon>
        <taxon>Leeia</taxon>
    </lineage>
</organism>
<name>A0A847RXB0_9NEIS</name>
<dbReference type="InterPro" id="IPR029058">
    <property type="entry name" value="AB_hydrolase_fold"/>
</dbReference>
<gene>
    <name evidence="1" type="ORF">HF682_04385</name>
</gene>
<sequence>MIAAAQDETRSLTEAQELVERIPQARLTVIEHSGHLIPLEQPEALGRLIRQWLDDMEIARDTHDPNH</sequence>
<evidence type="ECO:0000313" key="1">
    <source>
        <dbReference type="EMBL" id="NLR74391.1"/>
    </source>
</evidence>
<evidence type="ECO:0000313" key="2">
    <source>
        <dbReference type="Proteomes" id="UP000587991"/>
    </source>
</evidence>
<comment type="caution">
    <text evidence="1">The sequence shown here is derived from an EMBL/GenBank/DDBJ whole genome shotgun (WGS) entry which is preliminary data.</text>
</comment>
<dbReference type="AlphaFoldDB" id="A0A847RXB0"/>
<keyword evidence="2" id="KW-1185">Reference proteome</keyword>
<reference evidence="1 2" key="1">
    <citation type="submission" date="2020-04" db="EMBL/GenBank/DDBJ databases">
        <title>Draft genome of Leeia sp. IMCC25680.</title>
        <authorList>
            <person name="Song J."/>
            <person name="Cho J.-C."/>
        </authorList>
    </citation>
    <scope>NUCLEOTIDE SEQUENCE [LARGE SCALE GENOMIC DNA]</scope>
    <source>
        <strain evidence="1 2">IMCC25680</strain>
    </source>
</reference>
<dbReference type="SUPFAM" id="SSF53474">
    <property type="entry name" value="alpha/beta-Hydrolases"/>
    <property type="match status" value="1"/>
</dbReference>
<proteinExistence type="predicted"/>
<dbReference type="Proteomes" id="UP000587991">
    <property type="component" value="Unassembled WGS sequence"/>
</dbReference>
<accession>A0A847RXB0</accession>
<dbReference type="EMBL" id="JABAIM010000001">
    <property type="protein sequence ID" value="NLR74391.1"/>
    <property type="molecule type" value="Genomic_DNA"/>
</dbReference>
<dbReference type="Gene3D" id="3.40.50.1820">
    <property type="entry name" value="alpha/beta hydrolase"/>
    <property type="match status" value="1"/>
</dbReference>
<dbReference type="RefSeq" id="WP_168876008.1">
    <property type="nucleotide sequence ID" value="NZ_JABAIM010000001.1"/>
</dbReference>
<protein>
    <submittedName>
        <fullName evidence="1">Uncharacterized protein</fullName>
    </submittedName>
</protein>